<organism evidence="1 2">
    <name type="scientific">Methylobacterium brachiatum</name>
    <dbReference type="NCBI Taxonomy" id="269660"/>
    <lineage>
        <taxon>Bacteria</taxon>
        <taxon>Pseudomonadati</taxon>
        <taxon>Pseudomonadota</taxon>
        <taxon>Alphaproteobacteria</taxon>
        <taxon>Hyphomicrobiales</taxon>
        <taxon>Methylobacteriaceae</taxon>
        <taxon>Methylobacterium</taxon>
    </lineage>
</organism>
<protein>
    <submittedName>
        <fullName evidence="1">Uncharacterized protein</fullName>
    </submittedName>
</protein>
<comment type="caution">
    <text evidence="1">The sequence shown here is derived from an EMBL/GenBank/DDBJ whole genome shotgun (WGS) entry which is preliminary data.</text>
</comment>
<gene>
    <name evidence="1" type="ORF">ABS770_19900</name>
</gene>
<evidence type="ECO:0000313" key="1">
    <source>
        <dbReference type="EMBL" id="MER2290531.1"/>
    </source>
</evidence>
<name>A0ABV1R729_9HYPH</name>
<keyword evidence="2" id="KW-1185">Reference proteome</keyword>
<reference evidence="1" key="1">
    <citation type="submission" date="2024-06" db="EMBL/GenBank/DDBJ databases">
        <authorList>
            <person name="Campbell A.G."/>
        </authorList>
    </citation>
    <scope>NUCLEOTIDE SEQUENCE</scope>
    <source>
        <strain evidence="1">EM17</strain>
    </source>
</reference>
<dbReference type="EMBL" id="JBELQD010000025">
    <property type="protein sequence ID" value="MER2290531.1"/>
    <property type="molecule type" value="Genomic_DNA"/>
</dbReference>
<dbReference type="Proteomes" id="UP001432995">
    <property type="component" value="Unassembled WGS sequence"/>
</dbReference>
<evidence type="ECO:0000313" key="2">
    <source>
        <dbReference type="Proteomes" id="UP001432995"/>
    </source>
</evidence>
<accession>A0ABV1R729</accession>
<sequence>MTSYTAHLVIEGEALSATVFSHILEQYGEYTPLWSPKVDGQTRTSQENIAFLHEVEHLKTDDVMPDIAISRTFGLMLKNIVAVTLRFECPLSVLDEFVKYLRGLSIKFAIVEENGSVWFEG</sequence>
<proteinExistence type="predicted"/>
<dbReference type="RefSeq" id="WP_350379953.1">
    <property type="nucleotide sequence ID" value="NZ_JBELQD010000025.1"/>
</dbReference>